<feature type="transmembrane region" description="Helical" evidence="1">
    <location>
        <begin position="647"/>
        <end position="666"/>
    </location>
</feature>
<reference evidence="3" key="1">
    <citation type="submission" date="2023-03" db="EMBL/GenBank/DDBJ databases">
        <title>Electrophorus voltai genome.</title>
        <authorList>
            <person name="Bian C."/>
        </authorList>
    </citation>
    <scope>NUCLEOTIDE SEQUENCE</scope>
    <source>
        <strain evidence="3">CB-2022</strain>
        <tissue evidence="3">Muscle</tissue>
    </source>
</reference>
<feature type="transmembrane region" description="Helical" evidence="1">
    <location>
        <begin position="230"/>
        <end position="250"/>
    </location>
</feature>
<protein>
    <recommendedName>
        <fullName evidence="2">Heparan-alpha-glucosaminide N-acetyltransferase catalytic domain-containing protein</fullName>
    </recommendedName>
</protein>
<dbReference type="Proteomes" id="UP001239994">
    <property type="component" value="Unassembled WGS sequence"/>
</dbReference>
<organism evidence="3 4">
    <name type="scientific">Electrophorus voltai</name>
    <dbReference type="NCBI Taxonomy" id="2609070"/>
    <lineage>
        <taxon>Eukaryota</taxon>
        <taxon>Metazoa</taxon>
        <taxon>Chordata</taxon>
        <taxon>Craniata</taxon>
        <taxon>Vertebrata</taxon>
        <taxon>Euteleostomi</taxon>
        <taxon>Actinopterygii</taxon>
        <taxon>Neopterygii</taxon>
        <taxon>Teleostei</taxon>
        <taxon>Ostariophysi</taxon>
        <taxon>Gymnotiformes</taxon>
        <taxon>Gymnotoidei</taxon>
        <taxon>Gymnotidae</taxon>
        <taxon>Electrophorus</taxon>
    </lineage>
</organism>
<feature type="domain" description="Heparan-alpha-glucosaminide N-acetyltransferase catalytic" evidence="2">
    <location>
        <begin position="302"/>
        <end position="424"/>
    </location>
</feature>
<dbReference type="Pfam" id="PF07786">
    <property type="entry name" value="HGSNAT_cat"/>
    <property type="match status" value="1"/>
</dbReference>
<comment type="caution">
    <text evidence="3">The sequence shown here is derived from an EMBL/GenBank/DDBJ whole genome shotgun (WGS) entry which is preliminary data.</text>
</comment>
<feature type="transmembrane region" description="Helical" evidence="1">
    <location>
        <begin position="609"/>
        <end position="627"/>
    </location>
</feature>
<feature type="transmembrane region" description="Helical" evidence="1">
    <location>
        <begin position="715"/>
        <end position="733"/>
    </location>
</feature>
<evidence type="ECO:0000313" key="4">
    <source>
        <dbReference type="Proteomes" id="UP001239994"/>
    </source>
</evidence>
<name>A0AAD8Z3T5_9TELE</name>
<keyword evidence="1" id="KW-0812">Transmembrane</keyword>
<dbReference type="EMBL" id="JAROKS010000019">
    <property type="protein sequence ID" value="KAK1792055.1"/>
    <property type="molecule type" value="Genomic_DNA"/>
</dbReference>
<accession>A0AAD8Z3T5</accession>
<feature type="transmembrane region" description="Helical" evidence="1">
    <location>
        <begin position="678"/>
        <end position="695"/>
    </location>
</feature>
<dbReference type="PANTHER" id="PTHR31061:SF37">
    <property type="entry name" value="HEPARAN-ALPHA-GLUCOSAMINIDE N-ACETYLTRANSFERASE"/>
    <property type="match status" value="1"/>
</dbReference>
<dbReference type="PANTHER" id="PTHR31061">
    <property type="entry name" value="LD22376P"/>
    <property type="match status" value="1"/>
</dbReference>
<sequence>MLFSCTLATSVQPPPSVVISQYVWYTTPLSVVKWRCADCPSSLPLLREESDAPVTRKGKHWNLRRKTRGKVQVAEDMDTPTQHRSILPAVLVVLLGVCVAPLTADGPSSRARRRAPALKMDEAAVSVMNEVDTDLLLSALSDRCYQCLPQPVGLVPAAPGPGVPTTASFTVGTQHALTLQLNSTPGNSELCRVHFHFGEHGNYSLWVKSLNDPSQANCTMITETEPVNSYLPILLAFITFAGLYVLAAIWNTVMGLDSVRNFLHRFGSTLEADRLINSELGTPGRSEESLTEVNIPTSSGRRLHSLDTFRGLALVVMVFVNYGGGRYWFFRHESWNGLTVADLVFPWFVFIMGTSVSLSVSGALHRGARCSHLLWKICWRSVQLFLIGVFIINPNYCAGQLSWDSLRIPGVLQRLAFTYLVVAVMDVLVSRLRPASTPTETWWYTVHDILFCWPVWALVVVMETLWLCLTFLLPVPGCPRGYLGPGGIGDVGLHPNCTGGAAGYIDRWLLGESHIYQTPSSRARTLARTHARDQLQLQTRETLQVSFRHFRDLRLQLSLALSLSQVVYQTIVPYDPEGILGSINSVLMAFLGLQAGKILLHYRDQHRRIIMRFLIWGFVLGVISAILTKCSTNHGYIPINKNLWSLSYVTTLSCFAFVLLLVAYYVVDVRRWWSGTPLVYPGMNSILVYVGHEVFEGYFPFRWKMRDSQSHAEHLIQNLVATSIWVLISYVLYRKRIFWKI</sequence>
<evidence type="ECO:0000313" key="3">
    <source>
        <dbReference type="EMBL" id="KAK1792055.1"/>
    </source>
</evidence>
<dbReference type="AlphaFoldDB" id="A0AAD8Z3T5"/>
<proteinExistence type="predicted"/>
<feature type="transmembrane region" description="Helical" evidence="1">
    <location>
        <begin position="453"/>
        <end position="473"/>
    </location>
</feature>
<feature type="transmembrane region" description="Helical" evidence="1">
    <location>
        <begin position="415"/>
        <end position="433"/>
    </location>
</feature>
<evidence type="ECO:0000259" key="2">
    <source>
        <dbReference type="Pfam" id="PF07786"/>
    </source>
</evidence>
<keyword evidence="1" id="KW-1133">Transmembrane helix</keyword>
<feature type="transmembrane region" description="Helical" evidence="1">
    <location>
        <begin position="309"/>
        <end position="329"/>
    </location>
</feature>
<feature type="transmembrane region" description="Helical" evidence="1">
    <location>
        <begin position="384"/>
        <end position="403"/>
    </location>
</feature>
<evidence type="ECO:0000256" key="1">
    <source>
        <dbReference type="SAM" id="Phobius"/>
    </source>
</evidence>
<dbReference type="InterPro" id="IPR012429">
    <property type="entry name" value="HGSNAT_cat"/>
</dbReference>
<keyword evidence="4" id="KW-1185">Reference proteome</keyword>
<feature type="transmembrane region" description="Helical" evidence="1">
    <location>
        <begin position="341"/>
        <end position="364"/>
    </location>
</feature>
<gene>
    <name evidence="3" type="ORF">P4O66_001835</name>
</gene>
<keyword evidence="1" id="KW-0472">Membrane</keyword>
<feature type="transmembrane region" description="Helical" evidence="1">
    <location>
        <begin position="578"/>
        <end position="600"/>
    </location>
</feature>